<evidence type="ECO:0000313" key="1">
    <source>
        <dbReference type="EMBL" id="KAK8589988.1"/>
    </source>
</evidence>
<dbReference type="Proteomes" id="UP001472677">
    <property type="component" value="Unassembled WGS sequence"/>
</dbReference>
<dbReference type="EMBL" id="JBBPBM010000004">
    <property type="protein sequence ID" value="KAK8589988.1"/>
    <property type="molecule type" value="Genomic_DNA"/>
</dbReference>
<organism evidence="1 2">
    <name type="scientific">Hibiscus sabdariffa</name>
    <name type="common">roselle</name>
    <dbReference type="NCBI Taxonomy" id="183260"/>
    <lineage>
        <taxon>Eukaryota</taxon>
        <taxon>Viridiplantae</taxon>
        <taxon>Streptophyta</taxon>
        <taxon>Embryophyta</taxon>
        <taxon>Tracheophyta</taxon>
        <taxon>Spermatophyta</taxon>
        <taxon>Magnoliopsida</taxon>
        <taxon>eudicotyledons</taxon>
        <taxon>Gunneridae</taxon>
        <taxon>Pentapetalae</taxon>
        <taxon>rosids</taxon>
        <taxon>malvids</taxon>
        <taxon>Malvales</taxon>
        <taxon>Malvaceae</taxon>
        <taxon>Malvoideae</taxon>
        <taxon>Hibiscus</taxon>
    </lineage>
</organism>
<accession>A0ABR2G0W0</accession>
<proteinExistence type="predicted"/>
<reference evidence="1 2" key="1">
    <citation type="journal article" date="2024" name="G3 (Bethesda)">
        <title>Genome assembly of Hibiscus sabdariffa L. provides insights into metabolisms of medicinal natural products.</title>
        <authorList>
            <person name="Kim T."/>
        </authorList>
    </citation>
    <scope>NUCLEOTIDE SEQUENCE [LARGE SCALE GENOMIC DNA]</scope>
    <source>
        <strain evidence="1">TK-2024</strain>
        <tissue evidence="1">Old leaves</tissue>
    </source>
</reference>
<gene>
    <name evidence="1" type="ORF">V6N12_024374</name>
</gene>
<sequence>MDLMQLCFVIKTRVAWWIKAKFPSLKLSWDDFIANISTVQDQFYISTRPSKHVSWTPPPSRWLKFNVGGSMKADGSKGGIGGVLKDEHKSTLLTFLLKIGSNKILL</sequence>
<comment type="caution">
    <text evidence="1">The sequence shown here is derived from an EMBL/GenBank/DDBJ whole genome shotgun (WGS) entry which is preliminary data.</text>
</comment>
<keyword evidence="2" id="KW-1185">Reference proteome</keyword>
<name>A0ABR2G0W0_9ROSI</name>
<protein>
    <submittedName>
        <fullName evidence="1">Uncharacterized protein</fullName>
    </submittedName>
</protein>
<evidence type="ECO:0000313" key="2">
    <source>
        <dbReference type="Proteomes" id="UP001472677"/>
    </source>
</evidence>